<protein>
    <recommendedName>
        <fullName evidence="2">cyclic-guanylate-specific phosphodiesterase</fullName>
        <ecNumber evidence="2">3.1.4.52</ecNumber>
    </recommendedName>
</protein>
<dbReference type="SUPFAM" id="SSF141868">
    <property type="entry name" value="EAL domain-like"/>
    <property type="match status" value="1"/>
</dbReference>
<keyword evidence="3" id="KW-1003">Cell membrane</keyword>
<dbReference type="PANTHER" id="PTHR33121">
    <property type="entry name" value="CYCLIC DI-GMP PHOSPHODIESTERASE PDEF"/>
    <property type="match status" value="1"/>
</dbReference>
<dbReference type="GO" id="GO:0071111">
    <property type="term" value="F:cyclic-guanylate-specific phosphodiesterase activity"/>
    <property type="evidence" value="ECO:0007669"/>
    <property type="project" value="UniProtKB-EC"/>
</dbReference>
<evidence type="ECO:0000256" key="3">
    <source>
        <dbReference type="ARBA" id="ARBA00022475"/>
    </source>
</evidence>
<keyword evidence="13" id="KW-1185">Reference proteome</keyword>
<evidence type="ECO:0000256" key="8">
    <source>
        <dbReference type="ARBA" id="ARBA00023136"/>
    </source>
</evidence>
<dbReference type="InterPro" id="IPR035919">
    <property type="entry name" value="EAL_sf"/>
</dbReference>
<dbReference type="InterPro" id="IPR001633">
    <property type="entry name" value="EAL_dom"/>
</dbReference>
<organism evidence="12 13">
    <name type="scientific">Pelagibacterium lentulum</name>
    <dbReference type="NCBI Taxonomy" id="2029865"/>
    <lineage>
        <taxon>Bacteria</taxon>
        <taxon>Pseudomonadati</taxon>
        <taxon>Pseudomonadota</taxon>
        <taxon>Alphaproteobacteria</taxon>
        <taxon>Hyphomicrobiales</taxon>
        <taxon>Devosiaceae</taxon>
        <taxon>Pelagibacterium</taxon>
    </lineage>
</organism>
<comment type="subcellular location">
    <subcellularLocation>
        <location evidence="1">Cell membrane</location>
        <topology evidence="1">Multi-pass membrane protein</topology>
    </subcellularLocation>
</comment>
<name>A0A916VVH6_9HYPH</name>
<evidence type="ECO:0000259" key="11">
    <source>
        <dbReference type="PROSITE" id="PS50883"/>
    </source>
</evidence>
<evidence type="ECO:0000256" key="1">
    <source>
        <dbReference type="ARBA" id="ARBA00004651"/>
    </source>
</evidence>
<evidence type="ECO:0000256" key="5">
    <source>
        <dbReference type="ARBA" id="ARBA00022692"/>
    </source>
</evidence>
<comment type="caution">
    <text evidence="12">The sequence shown here is derived from an EMBL/GenBank/DDBJ whole genome shotgun (WGS) entry which is preliminary data.</text>
</comment>
<keyword evidence="6" id="KW-0378">Hydrolase</keyword>
<evidence type="ECO:0000256" key="6">
    <source>
        <dbReference type="ARBA" id="ARBA00022801"/>
    </source>
</evidence>
<dbReference type="AlphaFoldDB" id="A0A916VVH6"/>
<dbReference type="InterPro" id="IPR024744">
    <property type="entry name" value="CSS-motif_dom"/>
</dbReference>
<evidence type="ECO:0000256" key="4">
    <source>
        <dbReference type="ARBA" id="ARBA00022636"/>
    </source>
</evidence>
<dbReference type="Gene3D" id="3.20.20.450">
    <property type="entry name" value="EAL domain"/>
    <property type="match status" value="1"/>
</dbReference>
<evidence type="ECO:0000313" key="13">
    <source>
        <dbReference type="Proteomes" id="UP000596977"/>
    </source>
</evidence>
<dbReference type="PROSITE" id="PS50883">
    <property type="entry name" value="EAL"/>
    <property type="match status" value="1"/>
</dbReference>
<evidence type="ECO:0000256" key="2">
    <source>
        <dbReference type="ARBA" id="ARBA00012282"/>
    </source>
</evidence>
<dbReference type="RefSeq" id="WP_127073182.1">
    <property type="nucleotide sequence ID" value="NZ_BMKB01000001.1"/>
</dbReference>
<keyword evidence="8 10" id="KW-0472">Membrane</keyword>
<dbReference type="PANTHER" id="PTHR33121:SF70">
    <property type="entry name" value="SIGNALING PROTEIN YKOW"/>
    <property type="match status" value="1"/>
</dbReference>
<feature type="transmembrane region" description="Helical" evidence="10">
    <location>
        <begin position="249"/>
        <end position="268"/>
    </location>
</feature>
<evidence type="ECO:0000256" key="7">
    <source>
        <dbReference type="ARBA" id="ARBA00022989"/>
    </source>
</evidence>
<dbReference type="InterPro" id="IPR050706">
    <property type="entry name" value="Cyclic-di-GMP_PDE-like"/>
</dbReference>
<accession>A0A916VVH6</accession>
<feature type="domain" description="EAL" evidence="11">
    <location>
        <begin position="270"/>
        <end position="522"/>
    </location>
</feature>
<evidence type="ECO:0000313" key="12">
    <source>
        <dbReference type="EMBL" id="GGA40831.1"/>
    </source>
</evidence>
<evidence type="ECO:0000256" key="9">
    <source>
        <dbReference type="ARBA" id="ARBA00034290"/>
    </source>
</evidence>
<dbReference type="SMART" id="SM00052">
    <property type="entry name" value="EAL"/>
    <property type="match status" value="1"/>
</dbReference>
<dbReference type="OrthoDB" id="9814202at2"/>
<reference evidence="12 13" key="1">
    <citation type="journal article" date="2014" name="Int. J. Syst. Evol. Microbiol.">
        <title>Complete genome sequence of Corynebacterium casei LMG S-19264T (=DSM 44701T), isolated from a smear-ripened cheese.</title>
        <authorList>
            <consortium name="US DOE Joint Genome Institute (JGI-PGF)"/>
            <person name="Walter F."/>
            <person name="Albersmeier A."/>
            <person name="Kalinowski J."/>
            <person name="Ruckert C."/>
        </authorList>
    </citation>
    <scope>NUCLEOTIDE SEQUENCE [LARGE SCALE GENOMIC DNA]</scope>
    <source>
        <strain evidence="12 13">CGMCC 1.15896</strain>
    </source>
</reference>
<dbReference type="GO" id="GO:0005886">
    <property type="term" value="C:plasma membrane"/>
    <property type="evidence" value="ECO:0007669"/>
    <property type="project" value="UniProtKB-SubCell"/>
</dbReference>
<proteinExistence type="predicted"/>
<comment type="catalytic activity">
    <reaction evidence="9">
        <text>3',3'-c-di-GMP + H2O = 5'-phosphoguanylyl(3'-&gt;5')guanosine + H(+)</text>
        <dbReference type="Rhea" id="RHEA:24902"/>
        <dbReference type="ChEBI" id="CHEBI:15377"/>
        <dbReference type="ChEBI" id="CHEBI:15378"/>
        <dbReference type="ChEBI" id="CHEBI:58754"/>
        <dbReference type="ChEBI" id="CHEBI:58805"/>
        <dbReference type="EC" id="3.1.4.52"/>
    </reaction>
</comment>
<dbReference type="Proteomes" id="UP000596977">
    <property type="component" value="Unassembled WGS sequence"/>
</dbReference>
<dbReference type="EC" id="3.1.4.52" evidence="2"/>
<dbReference type="Pfam" id="PF12792">
    <property type="entry name" value="CSS-motif"/>
    <property type="match status" value="1"/>
</dbReference>
<keyword evidence="7 10" id="KW-1133">Transmembrane helix</keyword>
<dbReference type="CDD" id="cd01948">
    <property type="entry name" value="EAL"/>
    <property type="match status" value="1"/>
</dbReference>
<sequence length="527" mass="59281">MGLARFFVTERYQKTTFFLIWLGLFVVLVVILVWLAVHAVRDVLRQETDETLVEFMRLRSNVISTYARMDEWLTAPPCSALYMEQLRRVAFLPDGINEFFHVSDGRIECSVNHGTLQTPHEIGLPDIDSDNPFGVSFWIDRDLGFLGMPGLMGALAVRGNHGMIIPPQNPITIFPQWMSQEVVIHVPDGNWWYRSGEPGLFTAAIGGLGTGVFPHDGDYLHVKCDPAGIHCVTSRANVVDIARNSLSSLSVASVAAALLAALLTQFVYGQFRKYWDFEARFLRYLTEGVICTYQPIISTRTGAVVGCEVLARWRDLDGKIVFPDEFLPVVEKQNMSVQLTRAVIDVAMRELSDNVPQEPFQVNFNIFPRDFEVTKLEALLGATVLDHRRFQFVAEIVETEKVEAEIVQAAIDHLRRLGIRTYIDDFGVGYSNLQNLGVLQVDGVKIDRSFAMAPDHSVMARILDYAIEMAHASNRAIVIEGVETNERLATLRENALVDYAQGYFISRPLDIAGLVRFIANWKPEAVR</sequence>
<dbReference type="EMBL" id="BMKB01000001">
    <property type="protein sequence ID" value="GGA40831.1"/>
    <property type="molecule type" value="Genomic_DNA"/>
</dbReference>
<evidence type="ECO:0000256" key="10">
    <source>
        <dbReference type="SAM" id="Phobius"/>
    </source>
</evidence>
<feature type="transmembrane region" description="Helical" evidence="10">
    <location>
        <begin position="16"/>
        <end position="37"/>
    </location>
</feature>
<dbReference type="Pfam" id="PF00563">
    <property type="entry name" value="EAL"/>
    <property type="match status" value="1"/>
</dbReference>
<keyword evidence="4" id="KW-0973">c-di-GMP</keyword>
<keyword evidence="5 10" id="KW-0812">Transmembrane</keyword>
<gene>
    <name evidence="12" type="ORF">GCM10011499_08010</name>
</gene>